<gene>
    <name evidence="1" type="ORF">CUMW_177150</name>
</gene>
<sequence>MLVKENNRLCIFVAKMGNADRKSFVLKKVKAKYIWQDIFAKFNSTMTLRVSEGDFEKGHTTANEEAKHGGGG</sequence>
<protein>
    <submittedName>
        <fullName evidence="1">Uncharacterized protein</fullName>
    </submittedName>
</protein>
<dbReference type="Proteomes" id="UP000236630">
    <property type="component" value="Unassembled WGS sequence"/>
</dbReference>
<organism evidence="1 2">
    <name type="scientific">Citrus unshiu</name>
    <name type="common">Satsuma mandarin</name>
    <name type="synonym">Citrus nobilis var. unshiu</name>
    <dbReference type="NCBI Taxonomy" id="55188"/>
    <lineage>
        <taxon>Eukaryota</taxon>
        <taxon>Viridiplantae</taxon>
        <taxon>Streptophyta</taxon>
        <taxon>Embryophyta</taxon>
        <taxon>Tracheophyta</taxon>
        <taxon>Spermatophyta</taxon>
        <taxon>Magnoliopsida</taxon>
        <taxon>eudicotyledons</taxon>
        <taxon>Gunneridae</taxon>
        <taxon>Pentapetalae</taxon>
        <taxon>rosids</taxon>
        <taxon>malvids</taxon>
        <taxon>Sapindales</taxon>
        <taxon>Rutaceae</taxon>
        <taxon>Aurantioideae</taxon>
        <taxon>Citrus</taxon>
    </lineage>
</organism>
<evidence type="ECO:0000313" key="1">
    <source>
        <dbReference type="EMBL" id="GAY57142.1"/>
    </source>
</evidence>
<keyword evidence="2" id="KW-1185">Reference proteome</keyword>
<reference evidence="1 2" key="1">
    <citation type="journal article" date="2017" name="Front. Genet.">
        <title>Draft sequencing of the heterozygous diploid genome of Satsuma (Citrus unshiu Marc.) using a hybrid assembly approach.</title>
        <authorList>
            <person name="Shimizu T."/>
            <person name="Tanizawa Y."/>
            <person name="Mochizuki T."/>
            <person name="Nagasaki H."/>
            <person name="Yoshioka T."/>
            <person name="Toyoda A."/>
            <person name="Fujiyama A."/>
            <person name="Kaminuma E."/>
            <person name="Nakamura Y."/>
        </authorList>
    </citation>
    <scope>NUCLEOTIDE SEQUENCE [LARGE SCALE GENOMIC DNA]</scope>
    <source>
        <strain evidence="2">cv. Miyagawa wase</strain>
    </source>
</reference>
<accession>A0A2H5PXR9</accession>
<evidence type="ECO:0000313" key="2">
    <source>
        <dbReference type="Proteomes" id="UP000236630"/>
    </source>
</evidence>
<name>A0A2H5PXR9_CITUN</name>
<dbReference type="EMBL" id="BDQV01000155">
    <property type="protein sequence ID" value="GAY57142.1"/>
    <property type="molecule type" value="Genomic_DNA"/>
</dbReference>
<comment type="caution">
    <text evidence="1">The sequence shown here is derived from an EMBL/GenBank/DDBJ whole genome shotgun (WGS) entry which is preliminary data.</text>
</comment>
<proteinExistence type="predicted"/>
<dbReference type="AlphaFoldDB" id="A0A2H5PXR9"/>